<name>A0A0H4XCV7_9BACT</name>
<dbReference type="eggNOG" id="COG3220">
    <property type="taxonomic scope" value="Bacteria"/>
</dbReference>
<dbReference type="PANTHER" id="PTHR42194">
    <property type="entry name" value="UPF0276 PROTEIN HI_1600"/>
    <property type="match status" value="1"/>
</dbReference>
<dbReference type="PATRIC" id="fig|1297742.4.peg.2770"/>
<dbReference type="KEGG" id="mym:A176_002744"/>
<accession>A0A0H4XCV7</accession>
<dbReference type="InterPro" id="IPR007801">
    <property type="entry name" value="MbnB/TglH/ChrH"/>
</dbReference>
<keyword evidence="2" id="KW-1185">Reference proteome</keyword>
<evidence type="ECO:0008006" key="3">
    <source>
        <dbReference type="Google" id="ProtNLM"/>
    </source>
</evidence>
<evidence type="ECO:0000313" key="1">
    <source>
        <dbReference type="EMBL" id="AKQ65832.1"/>
    </source>
</evidence>
<proteinExistence type="predicted"/>
<reference evidence="1 2" key="1">
    <citation type="journal article" date="2016" name="PLoS ONE">
        <title>Complete Genome Sequence and Comparative Genomics of a Novel Myxobacterium Myxococcus hansupus.</title>
        <authorList>
            <person name="Sharma G."/>
            <person name="Narwani T."/>
            <person name="Subramanian S."/>
        </authorList>
    </citation>
    <scope>NUCLEOTIDE SEQUENCE [LARGE SCALE GENOMIC DNA]</scope>
    <source>
        <strain evidence="2">mixupus</strain>
    </source>
</reference>
<dbReference type="Proteomes" id="UP000009026">
    <property type="component" value="Chromosome"/>
</dbReference>
<evidence type="ECO:0000313" key="2">
    <source>
        <dbReference type="Proteomes" id="UP000009026"/>
    </source>
</evidence>
<sequence length="567" mass="62154">MYLDWRVAKGTRRVYVEAMTHAAPEAWTLPWRGLGLSSNLSVADVPQPYRMLDESPGLFDYVEYSAPLSLEASKAHASLFPEMWRRRHEVPVLFHPVHLNLWGPALEPAQALMDLEAHARAVESPWVGNDVGWWHVEGQPFPGYLYFTPPFNEAGLEECVTHALHVQRHLSRPLALENPAVLARRGHWHVLDFMAKLHARTGLPLLLDLGHLFSHQLSAGLPLESGLDGFPLDQVIELHIAGGVVTHRGARSFYVDDHTQPVREELFTLLASLIPRCPSLRAVTFEGDGHPPEVALASLRRLRKLVPAGARPPLTLRVPEAVDVPPLTEGSQPWALFDAGYAAAPASSVEDEAGTVADQDFRLAVVAEVLDREWPLTRLLLAGTRESLAAFTGSKEFRKTFAAGGRSPGQAFASWAMRRLREQKEEGASAVLTLEMLLPSLFMRRVPAPGPGQVGLAEDVRLGSLPVDLSELVYAARAVRRHLTARAWASGALELSGLETLLQVSRRPEPGPWTFIARRRSGGTELTSASGGLVGFLGKLAAQAVTEAEVDPLLVAEARERGLIRRG</sequence>
<protein>
    <recommendedName>
        <fullName evidence="3">DUF692 family protein</fullName>
    </recommendedName>
</protein>
<dbReference type="Pfam" id="PF05114">
    <property type="entry name" value="MbnB_TglH_ChrH"/>
    <property type="match status" value="1"/>
</dbReference>
<dbReference type="Gene3D" id="3.20.20.150">
    <property type="entry name" value="Divalent-metal-dependent TIM barrel enzymes"/>
    <property type="match status" value="1"/>
</dbReference>
<organism evidence="1 2">
    <name type="scientific">Pseudomyxococcus hansupus</name>
    <dbReference type="NCBI Taxonomy" id="1297742"/>
    <lineage>
        <taxon>Bacteria</taxon>
        <taxon>Pseudomonadati</taxon>
        <taxon>Myxococcota</taxon>
        <taxon>Myxococcia</taxon>
        <taxon>Myxococcales</taxon>
        <taxon>Cystobacterineae</taxon>
        <taxon>Myxococcaceae</taxon>
        <taxon>Pseudomyxococcus</taxon>
    </lineage>
</organism>
<dbReference type="AlphaFoldDB" id="A0A0H4XCV7"/>
<gene>
    <name evidence="1" type="ORF">A176_002744</name>
</gene>
<dbReference type="PANTHER" id="PTHR42194:SF1">
    <property type="entry name" value="UPF0276 PROTEIN HI_1600"/>
    <property type="match status" value="1"/>
</dbReference>
<dbReference type="EMBL" id="CP012109">
    <property type="protein sequence ID" value="AKQ65832.1"/>
    <property type="molecule type" value="Genomic_DNA"/>
</dbReference>
<dbReference type="STRING" id="1297742.A176_002744"/>